<feature type="transmembrane region" description="Helical" evidence="1">
    <location>
        <begin position="382"/>
        <end position="406"/>
    </location>
</feature>
<dbReference type="AlphaFoldDB" id="D6ZYC5"/>
<dbReference type="Proteomes" id="UP000006633">
    <property type="component" value="Chromosome"/>
</dbReference>
<keyword evidence="4" id="KW-1185">Reference proteome</keyword>
<feature type="transmembrane region" description="Helical" evidence="1">
    <location>
        <begin position="45"/>
        <end position="69"/>
    </location>
</feature>
<dbReference type="KEGG" id="sno:Snov_1733"/>
<evidence type="ECO:0000256" key="1">
    <source>
        <dbReference type="SAM" id="Phobius"/>
    </source>
</evidence>
<dbReference type="RefSeq" id="WP_013166541.1">
    <property type="nucleotide sequence ID" value="NC_014217.1"/>
</dbReference>
<evidence type="ECO:0000259" key="2">
    <source>
        <dbReference type="Pfam" id="PF01970"/>
    </source>
</evidence>
<dbReference type="HOGENOM" id="CLU_022936_2_0_5"/>
<dbReference type="Pfam" id="PF01970">
    <property type="entry name" value="TctA"/>
    <property type="match status" value="1"/>
</dbReference>
<feature type="transmembrane region" description="Helical" evidence="1">
    <location>
        <begin position="12"/>
        <end position="33"/>
    </location>
</feature>
<name>D6ZYC5_ANCN5</name>
<dbReference type="PANTHER" id="PTHR35342:SF5">
    <property type="entry name" value="TRICARBOXYLIC TRANSPORT PROTEIN"/>
    <property type="match status" value="1"/>
</dbReference>
<sequence>MEIFGLLWDGIVQAAAPSILAGTFLGIIIGLLIGALPGLGPSAGVAIMLPVAVGLGGTAAIACLAGVYYGSMFGGAITSILLGIPGDAPSVMTVLDGYPMAQKGEAGRALGMSVFASFVGGIVGLIGLVALSVPISRAALAFGPTEMTALMCFALSLVSVLGGRNVIKAFVALAIGFWLGMIGIDPIAGPARFTFGQMDLFEGLDFSVVAVGLFGLAAMFTTLTVSIDKKLASFSLRSLFPQVRDAISSRWELFSGSLVGFIVGVLPGVGATAATMLSYAVAKRFSREPEKFGTGIVQGIAAPEAANNSASYASMIPLFTLGIPGSATTAVMMGGLLMIGLQPGPLLFVNNPDFVWTVFGSFWVGNLALVFLTLLLTPALAAILFVPTALLYPMVLAVVAFGVYAIEYSTASIFIAVLAGVVGVVLTKLDYPAVPLILGLVLGPMLERNIRRTLIQSQGDVLIFVEHPIALILFLLTIAALLIPVMLKLLNKKKIPADEADI</sequence>
<dbReference type="InterPro" id="IPR002823">
    <property type="entry name" value="DUF112_TM"/>
</dbReference>
<keyword evidence="1" id="KW-0472">Membrane</keyword>
<feature type="transmembrane region" description="Helical" evidence="1">
    <location>
        <begin position="353"/>
        <end position="376"/>
    </location>
</feature>
<feature type="transmembrane region" description="Helical" evidence="1">
    <location>
        <begin position="413"/>
        <end position="441"/>
    </location>
</feature>
<dbReference type="PANTHER" id="PTHR35342">
    <property type="entry name" value="TRICARBOXYLIC TRANSPORT PROTEIN"/>
    <property type="match status" value="1"/>
</dbReference>
<gene>
    <name evidence="3" type="ordered locus">Snov_1733</name>
</gene>
<evidence type="ECO:0000313" key="4">
    <source>
        <dbReference type="Proteomes" id="UP000006633"/>
    </source>
</evidence>
<keyword evidence="1" id="KW-1133">Transmembrane helix</keyword>
<protein>
    <recommendedName>
        <fullName evidence="2">DUF112 domain-containing protein</fullName>
    </recommendedName>
</protein>
<dbReference type="EMBL" id="CP002026">
    <property type="protein sequence ID" value="ADH89037.1"/>
    <property type="molecule type" value="Genomic_DNA"/>
</dbReference>
<feature type="transmembrane region" description="Helical" evidence="1">
    <location>
        <begin position="258"/>
        <end position="282"/>
    </location>
</feature>
<organism evidence="3 4">
    <name type="scientific">Ancylobacter novellus (strain ATCC 8093 / DSM 506 / JCM 20403 / CCM 1077 / IAM 12100 / NBRC 12443 / NCIMB 10456)</name>
    <name type="common">Starkeya novella</name>
    <dbReference type="NCBI Taxonomy" id="639283"/>
    <lineage>
        <taxon>Bacteria</taxon>
        <taxon>Pseudomonadati</taxon>
        <taxon>Pseudomonadota</taxon>
        <taxon>Alphaproteobacteria</taxon>
        <taxon>Hyphomicrobiales</taxon>
        <taxon>Xanthobacteraceae</taxon>
        <taxon>Ancylobacter</taxon>
    </lineage>
</organism>
<keyword evidence="1" id="KW-0812">Transmembrane</keyword>
<feature type="transmembrane region" description="Helical" evidence="1">
    <location>
        <begin position="318"/>
        <end position="341"/>
    </location>
</feature>
<feature type="transmembrane region" description="Helical" evidence="1">
    <location>
        <begin position="139"/>
        <end position="162"/>
    </location>
</feature>
<evidence type="ECO:0000313" key="3">
    <source>
        <dbReference type="EMBL" id="ADH89037.1"/>
    </source>
</evidence>
<feature type="transmembrane region" description="Helical" evidence="1">
    <location>
        <begin position="110"/>
        <end position="133"/>
    </location>
</feature>
<feature type="domain" description="DUF112" evidence="2">
    <location>
        <begin position="21"/>
        <end position="438"/>
    </location>
</feature>
<feature type="transmembrane region" description="Helical" evidence="1">
    <location>
        <begin position="208"/>
        <end position="227"/>
    </location>
</feature>
<feature type="transmembrane region" description="Helical" evidence="1">
    <location>
        <begin position="461"/>
        <end position="487"/>
    </location>
</feature>
<proteinExistence type="predicted"/>
<accession>D6ZYC5</accession>
<dbReference type="eggNOG" id="COG3333">
    <property type="taxonomic scope" value="Bacteria"/>
</dbReference>
<feature type="transmembrane region" description="Helical" evidence="1">
    <location>
        <begin position="75"/>
        <end position="98"/>
    </location>
</feature>
<dbReference type="STRING" id="639283.Snov_1733"/>
<reference evidence="3 4" key="1">
    <citation type="journal article" date="2012" name="Stand. Genomic Sci.">
        <title>Complete genome sequence of the facultatively chemolithoautotrophic and methylotrophic alpha Proteobacterium Starkeya novella type strain (ATCC 8093(T)).</title>
        <authorList>
            <person name="Kappler U."/>
            <person name="Davenport K."/>
            <person name="Beatson S."/>
            <person name="Lucas S."/>
            <person name="Lapidus A."/>
            <person name="Copeland A."/>
            <person name="Berry K.W."/>
            <person name="Glavina Del Rio T."/>
            <person name="Hammon N."/>
            <person name="Dalin E."/>
            <person name="Tice H."/>
            <person name="Pitluck S."/>
            <person name="Richardson P."/>
            <person name="Bruce D."/>
            <person name="Goodwin L.A."/>
            <person name="Han C."/>
            <person name="Tapia R."/>
            <person name="Detter J.C."/>
            <person name="Chang Y.J."/>
            <person name="Jeffries C.D."/>
            <person name="Land M."/>
            <person name="Hauser L."/>
            <person name="Kyrpides N.C."/>
            <person name="Goker M."/>
            <person name="Ivanova N."/>
            <person name="Klenk H.P."/>
            <person name="Woyke T."/>
        </authorList>
    </citation>
    <scope>NUCLEOTIDE SEQUENCE [LARGE SCALE GENOMIC DNA]</scope>
    <source>
        <strain evidence="4">ATCC 8093 / DSM 506 / JCM 20403 / CCM 1077 / IAM 12100 / NBRC 12443 / NCIMB 10456</strain>
    </source>
</reference>
<dbReference type="OrthoDB" id="9791872at2"/>
<feature type="transmembrane region" description="Helical" evidence="1">
    <location>
        <begin position="169"/>
        <end position="188"/>
    </location>
</feature>